<gene>
    <name evidence="1" type="ORF">M9Y10_021142</name>
</gene>
<dbReference type="InterPro" id="IPR011050">
    <property type="entry name" value="Pectin_lyase_fold/virulence"/>
</dbReference>
<dbReference type="EMBL" id="JAPFFF010000031">
    <property type="protein sequence ID" value="KAK8844969.1"/>
    <property type="molecule type" value="Genomic_DNA"/>
</dbReference>
<name>A0ABR2HD78_9EUKA</name>
<comment type="caution">
    <text evidence="1">The sequence shown here is derived from an EMBL/GenBank/DDBJ whole genome shotgun (WGS) entry which is preliminary data.</text>
</comment>
<accession>A0ABR2HD78</accession>
<dbReference type="InterPro" id="IPR012334">
    <property type="entry name" value="Pectin_lyas_fold"/>
</dbReference>
<evidence type="ECO:0000313" key="1">
    <source>
        <dbReference type="EMBL" id="KAK8844969.1"/>
    </source>
</evidence>
<reference evidence="1 2" key="1">
    <citation type="submission" date="2024-04" db="EMBL/GenBank/DDBJ databases">
        <title>Tritrichomonas musculus Genome.</title>
        <authorList>
            <person name="Alves-Ferreira E."/>
            <person name="Grigg M."/>
            <person name="Lorenzi H."/>
            <person name="Galac M."/>
        </authorList>
    </citation>
    <scope>NUCLEOTIDE SEQUENCE [LARGE SCALE GENOMIC DNA]</scope>
    <source>
        <strain evidence="1 2">EAF2021</strain>
    </source>
</reference>
<dbReference type="SUPFAM" id="SSF51126">
    <property type="entry name" value="Pectin lyase-like"/>
    <property type="match status" value="1"/>
</dbReference>
<dbReference type="Gene3D" id="2.160.20.10">
    <property type="entry name" value="Single-stranded right-handed beta-helix, Pectin lyase-like"/>
    <property type="match status" value="1"/>
</dbReference>
<evidence type="ECO:0000313" key="2">
    <source>
        <dbReference type="Proteomes" id="UP001470230"/>
    </source>
</evidence>
<sequence>MIKNNVMDQFETYADIIDLNECLGEDPLTFKYCQYINNSLFTQCGSGAGNGGGFQEGGSADNVNRILTFRECHFENNEAGVKGGRISIETVLQFTIEGCTFNNNRAEVRGAIYINPTYGSIPNEYGIITNCEFNNNEATKEHGTILCFENSKAKEITFDGTNKITNKGECGSTIHSQCGNLRLVDVLLDFKPSDEAAIERNIRSIQLIEGSITTLANCKFVGTGFTTSPTSGHA</sequence>
<keyword evidence="2" id="KW-1185">Reference proteome</keyword>
<organism evidence="1 2">
    <name type="scientific">Tritrichomonas musculus</name>
    <dbReference type="NCBI Taxonomy" id="1915356"/>
    <lineage>
        <taxon>Eukaryota</taxon>
        <taxon>Metamonada</taxon>
        <taxon>Parabasalia</taxon>
        <taxon>Tritrichomonadida</taxon>
        <taxon>Tritrichomonadidae</taxon>
        <taxon>Tritrichomonas</taxon>
    </lineage>
</organism>
<dbReference type="Proteomes" id="UP001470230">
    <property type="component" value="Unassembled WGS sequence"/>
</dbReference>
<evidence type="ECO:0008006" key="3">
    <source>
        <dbReference type="Google" id="ProtNLM"/>
    </source>
</evidence>
<protein>
    <recommendedName>
        <fullName evidence="3">Right handed beta helix domain-containing protein</fullName>
    </recommendedName>
</protein>
<proteinExistence type="predicted"/>